<evidence type="ECO:0000256" key="1">
    <source>
        <dbReference type="SAM" id="MobiDB-lite"/>
    </source>
</evidence>
<proteinExistence type="predicted"/>
<keyword evidence="3" id="KW-1185">Reference proteome</keyword>
<gene>
    <name evidence="2" type="ORF">EHS25_009780</name>
</gene>
<dbReference type="InterPro" id="IPR035979">
    <property type="entry name" value="RBD_domain_sf"/>
</dbReference>
<protein>
    <recommendedName>
        <fullName evidence="4">RRM domain-containing protein</fullName>
    </recommendedName>
</protein>
<feature type="compositionally biased region" description="Basic and acidic residues" evidence="1">
    <location>
        <begin position="1"/>
        <end position="43"/>
    </location>
</feature>
<dbReference type="GO" id="GO:0003676">
    <property type="term" value="F:nucleic acid binding"/>
    <property type="evidence" value="ECO:0007669"/>
    <property type="project" value="InterPro"/>
</dbReference>
<name>A0A427YK90_9TREE</name>
<dbReference type="STRING" id="1890683.A0A427YK90"/>
<dbReference type="SUPFAM" id="SSF54928">
    <property type="entry name" value="RNA-binding domain, RBD"/>
    <property type="match status" value="1"/>
</dbReference>
<dbReference type="OrthoDB" id="5382468at2759"/>
<evidence type="ECO:0008006" key="4">
    <source>
        <dbReference type="Google" id="ProtNLM"/>
    </source>
</evidence>
<comment type="caution">
    <text evidence="2">The sequence shown here is derived from an EMBL/GenBank/DDBJ whole genome shotgun (WGS) entry which is preliminary data.</text>
</comment>
<accession>A0A427YK90</accession>
<organism evidence="2 3">
    <name type="scientific">Saitozyma podzolica</name>
    <dbReference type="NCBI Taxonomy" id="1890683"/>
    <lineage>
        <taxon>Eukaryota</taxon>
        <taxon>Fungi</taxon>
        <taxon>Dikarya</taxon>
        <taxon>Basidiomycota</taxon>
        <taxon>Agaricomycotina</taxon>
        <taxon>Tremellomycetes</taxon>
        <taxon>Tremellales</taxon>
        <taxon>Trimorphomycetaceae</taxon>
        <taxon>Saitozyma</taxon>
    </lineage>
</organism>
<dbReference type="Proteomes" id="UP000279259">
    <property type="component" value="Unassembled WGS sequence"/>
</dbReference>
<sequence length="141" mass="15337">MDLDRPLDELISDKRKATRTERAERTDRTERPRAPRQSSDRRAPVPYARPPPRSTDEKWVHDAYSGPGAQRGRARDGGGLSTTSVAGTGAGFTGVSPRIEVTGLHYEVTTADLKTIFSQAGTLVQGPTIRLDDTSPHSTPV</sequence>
<dbReference type="EMBL" id="RSCD01000008">
    <property type="protein sequence ID" value="RSH91481.1"/>
    <property type="molecule type" value="Genomic_DNA"/>
</dbReference>
<dbReference type="AlphaFoldDB" id="A0A427YK90"/>
<feature type="region of interest" description="Disordered" evidence="1">
    <location>
        <begin position="1"/>
        <end position="96"/>
    </location>
</feature>
<reference evidence="2 3" key="1">
    <citation type="submission" date="2018-11" db="EMBL/GenBank/DDBJ databases">
        <title>Genome sequence of Saitozyma podzolica DSM 27192.</title>
        <authorList>
            <person name="Aliyu H."/>
            <person name="Gorte O."/>
            <person name="Ochsenreither K."/>
        </authorList>
    </citation>
    <scope>NUCLEOTIDE SEQUENCE [LARGE SCALE GENOMIC DNA]</scope>
    <source>
        <strain evidence="2 3">DSM 27192</strain>
    </source>
</reference>
<evidence type="ECO:0000313" key="2">
    <source>
        <dbReference type="EMBL" id="RSH91481.1"/>
    </source>
</evidence>
<evidence type="ECO:0000313" key="3">
    <source>
        <dbReference type="Proteomes" id="UP000279259"/>
    </source>
</evidence>